<feature type="transmembrane region" description="Helical" evidence="7">
    <location>
        <begin position="174"/>
        <end position="196"/>
    </location>
</feature>
<keyword evidence="5 7" id="KW-1133">Transmembrane helix</keyword>
<evidence type="ECO:0000256" key="5">
    <source>
        <dbReference type="ARBA" id="ARBA00022989"/>
    </source>
</evidence>
<dbReference type="PROSITE" id="PS50850">
    <property type="entry name" value="MFS"/>
    <property type="match status" value="1"/>
</dbReference>
<comment type="caution">
    <text evidence="9">The sequence shown here is derived from an EMBL/GenBank/DDBJ whole genome shotgun (WGS) entry which is preliminary data.</text>
</comment>
<dbReference type="Gene3D" id="1.20.1720.10">
    <property type="entry name" value="Multidrug resistance protein D"/>
    <property type="match status" value="1"/>
</dbReference>
<dbReference type="Gene3D" id="1.20.1250.20">
    <property type="entry name" value="MFS general substrate transporter like domains"/>
    <property type="match status" value="1"/>
</dbReference>
<evidence type="ECO:0000313" key="10">
    <source>
        <dbReference type="Proteomes" id="UP001500393"/>
    </source>
</evidence>
<feature type="transmembrane region" description="Helical" evidence="7">
    <location>
        <begin position="18"/>
        <end position="42"/>
    </location>
</feature>
<evidence type="ECO:0000256" key="4">
    <source>
        <dbReference type="ARBA" id="ARBA00022692"/>
    </source>
</evidence>
<organism evidence="9 10">
    <name type="scientific">Kribbella sancticallisti</name>
    <dbReference type="NCBI Taxonomy" id="460087"/>
    <lineage>
        <taxon>Bacteria</taxon>
        <taxon>Bacillati</taxon>
        <taxon>Actinomycetota</taxon>
        <taxon>Actinomycetes</taxon>
        <taxon>Propionibacteriales</taxon>
        <taxon>Kribbellaceae</taxon>
        <taxon>Kribbella</taxon>
    </lineage>
</organism>
<keyword evidence="10" id="KW-1185">Reference proteome</keyword>
<dbReference type="EMBL" id="BAAAOS010000070">
    <property type="protein sequence ID" value="GAA1619460.1"/>
    <property type="molecule type" value="Genomic_DNA"/>
</dbReference>
<feature type="transmembrane region" description="Helical" evidence="7">
    <location>
        <begin position="54"/>
        <end position="74"/>
    </location>
</feature>
<evidence type="ECO:0000256" key="7">
    <source>
        <dbReference type="SAM" id="Phobius"/>
    </source>
</evidence>
<feature type="transmembrane region" description="Helical" evidence="7">
    <location>
        <begin position="143"/>
        <end position="162"/>
    </location>
</feature>
<evidence type="ECO:0000256" key="1">
    <source>
        <dbReference type="ARBA" id="ARBA00004651"/>
    </source>
</evidence>
<accession>A0ABN2EYQ5</accession>
<keyword evidence="4 7" id="KW-0812">Transmembrane</keyword>
<feature type="transmembrane region" description="Helical" evidence="7">
    <location>
        <begin position="208"/>
        <end position="227"/>
    </location>
</feature>
<evidence type="ECO:0000259" key="8">
    <source>
        <dbReference type="PROSITE" id="PS50850"/>
    </source>
</evidence>
<dbReference type="Proteomes" id="UP001500393">
    <property type="component" value="Unassembled WGS sequence"/>
</dbReference>
<comment type="subcellular location">
    <subcellularLocation>
        <location evidence="1">Cell membrane</location>
        <topology evidence="1">Multi-pass membrane protein</topology>
    </subcellularLocation>
</comment>
<keyword evidence="6 7" id="KW-0472">Membrane</keyword>
<dbReference type="Pfam" id="PF07690">
    <property type="entry name" value="MFS_1"/>
    <property type="match status" value="1"/>
</dbReference>
<protein>
    <submittedName>
        <fullName evidence="9">MFS transporter</fullName>
    </submittedName>
</protein>
<feature type="transmembrane region" description="Helical" evidence="7">
    <location>
        <begin position="332"/>
        <end position="351"/>
    </location>
</feature>
<dbReference type="SUPFAM" id="SSF103473">
    <property type="entry name" value="MFS general substrate transporter"/>
    <property type="match status" value="1"/>
</dbReference>
<feature type="domain" description="Major facilitator superfamily (MFS) profile" evidence="8">
    <location>
        <begin position="20"/>
        <end position="450"/>
    </location>
</feature>
<evidence type="ECO:0000256" key="2">
    <source>
        <dbReference type="ARBA" id="ARBA00022448"/>
    </source>
</evidence>
<evidence type="ECO:0000256" key="6">
    <source>
        <dbReference type="ARBA" id="ARBA00023136"/>
    </source>
</evidence>
<dbReference type="PANTHER" id="PTHR42718:SF46">
    <property type="entry name" value="BLR6921 PROTEIN"/>
    <property type="match status" value="1"/>
</dbReference>
<gene>
    <name evidence="9" type="ORF">GCM10009789_86490</name>
</gene>
<feature type="transmembrane region" description="Helical" evidence="7">
    <location>
        <begin position="115"/>
        <end position="136"/>
    </location>
</feature>
<proteinExistence type="predicted"/>
<keyword evidence="3" id="KW-1003">Cell membrane</keyword>
<feature type="transmembrane region" description="Helical" evidence="7">
    <location>
        <begin position="298"/>
        <end position="320"/>
    </location>
</feature>
<dbReference type="InterPro" id="IPR011701">
    <property type="entry name" value="MFS"/>
</dbReference>
<sequence length="459" mass="47135">MDDDTTAGVRLRTEDNRWWLVLAVGLAVFMAMLDMSIVGIALPSIRADFDASPAAAEWVLLGYLLPLLGVTLPVGPWLDRVGKRPALVFSTAGFVLAGVAAGLAQNLGWLVGARIAQGFFGAILFALGPALAAVAVRPEARGRALSVVATVGPLGGVSGPVLGGFLVDNLGWPWTFYLNVPVGLAVICIGLAQLPADGPLRRPDRPMTAEVAVLSAAALALLGGLALSASRGLGWLALTLASLPLLHLWLRMRASQSVRRLLRLRGVGAPHVALVGQTTAVGILVFLIPFYLQNTLGMSATAAGVAILAFPLATLLLAPVGGLLADAWSGRHTALSGIALFVIGLLATFPLNSEWGAGDLAWRLAVIGSGAGLFSGPNQSAVMSSAPQALLATTGATTSMARQLGFSLGPGLATTVWALSGYTAVGMRTAMVIAVVLGVLALLCLCRDASTLQVPNQST</sequence>
<name>A0ABN2EYQ5_9ACTN</name>
<dbReference type="InterPro" id="IPR036259">
    <property type="entry name" value="MFS_trans_sf"/>
</dbReference>
<dbReference type="CDD" id="cd17321">
    <property type="entry name" value="MFS_MMR_MDR_like"/>
    <property type="match status" value="1"/>
</dbReference>
<evidence type="ECO:0000256" key="3">
    <source>
        <dbReference type="ARBA" id="ARBA00022475"/>
    </source>
</evidence>
<reference evidence="9 10" key="1">
    <citation type="journal article" date="2019" name="Int. J. Syst. Evol. Microbiol.">
        <title>The Global Catalogue of Microorganisms (GCM) 10K type strain sequencing project: providing services to taxonomists for standard genome sequencing and annotation.</title>
        <authorList>
            <consortium name="The Broad Institute Genomics Platform"/>
            <consortium name="The Broad Institute Genome Sequencing Center for Infectious Disease"/>
            <person name="Wu L."/>
            <person name="Ma J."/>
        </authorList>
    </citation>
    <scope>NUCLEOTIDE SEQUENCE [LARGE SCALE GENOMIC DNA]</scope>
    <source>
        <strain evidence="9 10">JCM 14969</strain>
    </source>
</reference>
<keyword evidence="2" id="KW-0813">Transport</keyword>
<dbReference type="RefSeq" id="WP_344222627.1">
    <property type="nucleotide sequence ID" value="NZ_BAAAOS010000070.1"/>
</dbReference>
<dbReference type="InterPro" id="IPR020846">
    <property type="entry name" value="MFS_dom"/>
</dbReference>
<feature type="transmembrane region" description="Helical" evidence="7">
    <location>
        <begin position="233"/>
        <end position="250"/>
    </location>
</feature>
<feature type="transmembrane region" description="Helical" evidence="7">
    <location>
        <begin position="86"/>
        <end position="109"/>
    </location>
</feature>
<feature type="transmembrane region" description="Helical" evidence="7">
    <location>
        <begin position="425"/>
        <end position="446"/>
    </location>
</feature>
<evidence type="ECO:0000313" key="9">
    <source>
        <dbReference type="EMBL" id="GAA1619460.1"/>
    </source>
</evidence>
<dbReference type="PANTHER" id="PTHR42718">
    <property type="entry name" value="MAJOR FACILITATOR SUPERFAMILY MULTIDRUG TRANSPORTER MFSC"/>
    <property type="match status" value="1"/>
</dbReference>
<feature type="transmembrane region" description="Helical" evidence="7">
    <location>
        <begin position="271"/>
        <end position="292"/>
    </location>
</feature>